<dbReference type="VEuPathDB" id="GiardiaDB:QR46_4695"/>
<dbReference type="Proteomes" id="UP000018040">
    <property type="component" value="Unassembled WGS sequence"/>
</dbReference>
<dbReference type="VEuPathDB" id="GiardiaDB:GL50581_1757"/>
<feature type="domain" description="ABC transporter" evidence="5">
    <location>
        <begin position="1671"/>
        <end position="1908"/>
    </location>
</feature>
<dbReference type="OrthoDB" id="10255969at2759"/>
<keyword evidence="2" id="KW-0547">Nucleotide-binding</keyword>
<feature type="transmembrane region" description="Helical" evidence="4">
    <location>
        <begin position="1511"/>
        <end position="1536"/>
    </location>
</feature>
<feature type="transmembrane region" description="Helical" evidence="4">
    <location>
        <begin position="1594"/>
        <end position="1617"/>
    </location>
</feature>
<dbReference type="GO" id="GO:0016887">
    <property type="term" value="F:ATP hydrolysis activity"/>
    <property type="evidence" value="ECO:0007669"/>
    <property type="project" value="InterPro"/>
</dbReference>
<dbReference type="VEuPathDB" id="GiardiaDB:DHA2_16575"/>
<dbReference type="EMBL" id="AHHH01000008">
    <property type="protein sequence ID" value="ESU45259.1"/>
    <property type="molecule type" value="Genomic_DNA"/>
</dbReference>
<feature type="transmembrane region" description="Helical" evidence="4">
    <location>
        <begin position="304"/>
        <end position="324"/>
    </location>
</feature>
<accession>V6U351</accession>
<dbReference type="VEuPathDB" id="GiardiaDB:DHA2_153063"/>
<reference evidence="6 7" key="2">
    <citation type="journal article" date="2013" name="Genome Biol. Evol.">
        <title>Genome sequencing of Giardia lamblia genotypes A2 and B isolates (DH and GS) and comparative analysis with the genomes of genotypes A1 and E (WB and Pig).</title>
        <authorList>
            <person name="Adam R.D."/>
            <person name="Dahlstrom E.W."/>
            <person name="Martens C.A."/>
            <person name="Bruno D.P."/>
            <person name="Barbian K.D."/>
            <person name="Ricklefs S.M."/>
            <person name="Hernandez M.M."/>
            <person name="Narla N.P."/>
            <person name="Patel R.B."/>
            <person name="Porcella S.F."/>
            <person name="Nash T.E."/>
        </authorList>
    </citation>
    <scope>NUCLEOTIDE SEQUENCE [LARGE SCALE GENOMIC DNA]</scope>
    <source>
        <strain evidence="6 7">GS</strain>
    </source>
</reference>
<dbReference type="InterPro" id="IPR017871">
    <property type="entry name" value="ABC_transporter-like_CS"/>
</dbReference>
<proteinExistence type="predicted"/>
<feature type="transmembrane region" description="Helical" evidence="4">
    <location>
        <begin position="1433"/>
        <end position="1451"/>
    </location>
</feature>
<keyword evidence="4" id="KW-0472">Membrane</keyword>
<evidence type="ECO:0000256" key="2">
    <source>
        <dbReference type="ARBA" id="ARBA00022741"/>
    </source>
</evidence>
<feature type="domain" description="ABC transporter" evidence="5">
    <location>
        <begin position="588"/>
        <end position="839"/>
    </location>
</feature>
<evidence type="ECO:0000313" key="7">
    <source>
        <dbReference type="Proteomes" id="UP000018040"/>
    </source>
</evidence>
<dbReference type="PROSITE" id="PS50893">
    <property type="entry name" value="ABC_TRANSPORTER_2"/>
    <property type="match status" value="2"/>
</dbReference>
<dbReference type="PROSITE" id="PS00211">
    <property type="entry name" value="ABC_TRANSPORTER_1"/>
    <property type="match status" value="2"/>
</dbReference>
<feature type="transmembrane region" description="Helical" evidence="4">
    <location>
        <begin position="344"/>
        <end position="370"/>
    </location>
</feature>
<feature type="transmembrane region" description="Helical" evidence="4">
    <location>
        <begin position="411"/>
        <end position="433"/>
    </location>
</feature>
<gene>
    <name evidence="6" type="ORF">GSB_150741</name>
</gene>
<dbReference type="GO" id="GO:0005524">
    <property type="term" value="F:ATP binding"/>
    <property type="evidence" value="ECO:0007669"/>
    <property type="project" value="UniProtKB-KW"/>
</dbReference>
<dbReference type="PANTHER" id="PTHR43023:SF3">
    <property type="entry name" value="PROTEIN TRIGALACTOSYLDIACYLGLYCEROL 3, CHLOROPLASTIC"/>
    <property type="match status" value="1"/>
</dbReference>
<keyword evidence="4" id="KW-1133">Transmembrane helix</keyword>
<feature type="transmembrane region" description="Helical" evidence="4">
    <location>
        <begin position="968"/>
        <end position="986"/>
    </location>
</feature>
<evidence type="ECO:0000313" key="6">
    <source>
        <dbReference type="EMBL" id="ESU45259.1"/>
    </source>
</evidence>
<feature type="transmembrane region" description="Helical" evidence="4">
    <location>
        <begin position="1472"/>
        <end position="1499"/>
    </location>
</feature>
<feature type="transmembrane region" description="Helical" evidence="4">
    <location>
        <begin position="1543"/>
        <end position="1574"/>
    </location>
</feature>
<dbReference type="VEuPathDB" id="GiardiaDB:DHA2_150046"/>
<dbReference type="SUPFAM" id="SSF52540">
    <property type="entry name" value="P-loop containing nucleoside triphosphate hydrolases"/>
    <property type="match status" value="2"/>
</dbReference>
<dbReference type="PANTHER" id="PTHR43023">
    <property type="entry name" value="PROTEIN TRIGALACTOSYLDIACYLGLYCEROL 3, CHLOROPLASTIC"/>
    <property type="match status" value="1"/>
</dbReference>
<feature type="transmembrane region" description="Helical" evidence="4">
    <location>
        <begin position="382"/>
        <end position="405"/>
    </location>
</feature>
<keyword evidence="3" id="KW-0067">ATP-binding</keyword>
<evidence type="ECO:0000259" key="5">
    <source>
        <dbReference type="PROSITE" id="PS50893"/>
    </source>
</evidence>
<dbReference type="InterPro" id="IPR027417">
    <property type="entry name" value="P-loop_NTPase"/>
</dbReference>
<dbReference type="Gene3D" id="3.40.50.300">
    <property type="entry name" value="P-loop containing nucleotide triphosphate hydrolases"/>
    <property type="match status" value="2"/>
</dbReference>
<evidence type="ECO:0000256" key="3">
    <source>
        <dbReference type="ARBA" id="ARBA00022840"/>
    </source>
</evidence>
<dbReference type="VEuPathDB" id="GiardiaDB:GL50803_0094478"/>
<comment type="caution">
    <text evidence="6">The sequence shown here is derived from an EMBL/GenBank/DDBJ whole genome shotgun (WGS) entry which is preliminary data.</text>
</comment>
<feature type="transmembrane region" description="Helical" evidence="4">
    <location>
        <begin position="454"/>
        <end position="474"/>
    </location>
</feature>
<reference evidence="7" key="1">
    <citation type="submission" date="2012-02" db="EMBL/GenBank/DDBJ databases">
        <title>Genome sequencing of Giardia lamblia Genotypes A2 and B isolates (DH and GS) and comparative analysis with the genomes of Genotypes A1 and E (WB and Pig).</title>
        <authorList>
            <person name="Adam R."/>
            <person name="Dahlstrom E."/>
            <person name="Martens C."/>
            <person name="Bruno D."/>
            <person name="Barbian K."/>
            <person name="Porcella S.F."/>
            <person name="Nash T."/>
        </authorList>
    </citation>
    <scope>NUCLEOTIDE SEQUENCE</scope>
    <source>
        <strain evidence="7">GS</strain>
    </source>
</reference>
<evidence type="ECO:0000256" key="4">
    <source>
        <dbReference type="SAM" id="Phobius"/>
    </source>
</evidence>
<evidence type="ECO:0000256" key="1">
    <source>
        <dbReference type="ARBA" id="ARBA00022448"/>
    </source>
</evidence>
<protein>
    <submittedName>
        <fullName evidence="6">ABC-type multidrug transport system, ATPase component</fullName>
    </submittedName>
</protein>
<sequence>MYIILKMMWPVIRLYLKTARAHLCLYVCMIALPTVVAAAVALFFAFEDKLRSSSGGLPGDALPSLPLCRDLPGCTDRTVYLAFSPDTPDARRIVDRLVLQNGLEAERVVAVRDRATMQRLVAGRSLGPGFVDDVAAAGLGETIRGHLLGANSALAQTIAPRDVLADRALVVEMLGTAYGLDSEALDAFEEEWAASMGPADDVFLALNLELSGGGASPIPQAVQYSLWYSQEMMARFVAERPSPRTLASAANSYALSYAWSPASFSILGAVHNALAGALINRTVSYSLGEYPAKAPTNTRAGMQAYMILQLSIFLECVLTLVFAAHLRGPFQTTLRRLGVSELAMYGLALGTVLPANLLAYGLLFGAGSLLELFPFSGYTPALNALVAITLALVTAASVLFLHMLFYSTAAAAAVAFGTVALVLLVAFPFLILLEEPNYPTIWTPLVVPTWLTRVFYVAFPPLGLAALCDMMVVLGSGRNSPLIAGQSTSVYGLELLFSDINGYHSKHFSCTGTTITDPSECTFQLPYLGTLVVTSLVQSTLLLPLLSLVLLFCKPEPGSRGLPVGFLCSRKFYRTGRPRDIDASAVLLSASGLEKTYRKLRRCRVAREEALRGLDLHLKQGELVGLVATSGGGKSTALGIMAGELAPSGGQCTGLGCDLLCPYTARSLRGLVSLCPQERDNIWTSLTVRENVLLCAEIRARATGRLSELRDRHGSLDGYVDWLLGSVGLRDHADKRASALSGGMLRRLALANATAGGPRLILLDEITVGVDPILKRQIWAYVRALVSEGAAAVLSSHDASEIAELATRVAVLRAGRTQAEAPVVKLLEEHGDYVVSVTADSRGALSRAAPLLSVELEALLGTGAEELAVAMGPRQASISVPAELVPDAPALAGLVRHCRAFEEREGVQVAVSRARLEDVFEKLLDDEDDVQPDPSHSSAPSKDRRPSRTHHLLLLFLTLDIREHCRSFAAIIAALVALFVLIWTGVRYTIDSVTSVDEMLEIDRLSSWSLSCLVMCINANPCADPSLADAGVTAENLNEFLAARPEVDALRVMECCLVRRPRQLFEPMFQHPSGFPACLDYLNHLGLDTYRYDYLTVGDRQTGSMGTTETQFGWYYIGVADGTPEPEASDSVLLNIAPDDPLVTDSPTEGLDYYIASAPQQISFSPQAFGDVWRRGVEAGLRHPLAAGDLFAFMAPRMTVPLALHPDTSTPLEDAGSRTLLLEETVVRQPTVHDFLEKIRSTIGSTVPKPDGFDQQPALRARLVRELFRNVPAVVLQPDQHGADSEPSLKMYTMLPPLGPQANAYHGWTITFTPFEQQAAASKSNSTYVIPTLFQYLHKHINSAIDITTTNRFRFAFTTIGADAMAKVTGALFRRHLMESFQNTLGVEEAWRRSTEFTYDGSVMSIPRRYQNKNLIYETPAAALQSVELMSNYYLVLLLLLGSIIVAGRAAREFQQRTTTLLHLHGASEARVVLTLILYFSIWTIIPTALLAAALTVLFRDAFFVHGATVAAVAYVCLGMIALSGVFNAALVAVLLRSQQSAMLAVVLQVLLAIFISGSLRAEGATAAVLGLLAPGAGYVPVLRNAIGLRDIQWGGLVLALLMSVLEVIASLGVLLLRRIRIRKSIRGEAPDGPDSEESRLLSGMSEAGSMVSANEERDGEEPLAHTGDHLSVQGVSHSYRRGTLALSDASFSVPSGGIFALLGANGAGKSTMMHALTGVLRPVAGTALCVRNEADGRRVDLLRRVRHSSYITVVPQHDLYWPQLTVRDHVAIIRGLTPRALRPNIKSTDHVLGLVGLAGHADKRAGALSGGMRRRLTLAMVLVSSPSLVCLDEATTGFSGRLRRRVWDAILASKGANKTLLVTSHDMAEVEALADACCILRSGRVIARGSVDDLCAQSRVAYTLTVACGSPEELDSYLAGPHSCARGPCWRSTQ</sequence>
<name>V6U351_GIAIN</name>
<dbReference type="SMART" id="SM00382">
    <property type="entry name" value="AAA"/>
    <property type="match status" value="2"/>
</dbReference>
<dbReference type="InterPro" id="IPR003593">
    <property type="entry name" value="AAA+_ATPase"/>
</dbReference>
<dbReference type="Pfam" id="PF00005">
    <property type="entry name" value="ABC_tran"/>
    <property type="match status" value="2"/>
</dbReference>
<dbReference type="CDD" id="cd03263">
    <property type="entry name" value="ABC_subfamily_A"/>
    <property type="match status" value="1"/>
</dbReference>
<keyword evidence="4" id="KW-0812">Transmembrane</keyword>
<organism evidence="6 7">
    <name type="scientific">Giardia intestinalis</name>
    <name type="common">Giardia lamblia</name>
    <dbReference type="NCBI Taxonomy" id="5741"/>
    <lineage>
        <taxon>Eukaryota</taxon>
        <taxon>Metamonada</taxon>
        <taxon>Diplomonadida</taxon>
        <taxon>Hexamitidae</taxon>
        <taxon>Giardiinae</taxon>
        <taxon>Giardia</taxon>
    </lineage>
</organism>
<keyword evidence="1" id="KW-0813">Transport</keyword>
<feature type="transmembrane region" description="Helical" evidence="4">
    <location>
        <begin position="20"/>
        <end position="46"/>
    </location>
</feature>
<dbReference type="InterPro" id="IPR003439">
    <property type="entry name" value="ABC_transporter-like_ATP-bd"/>
</dbReference>